<dbReference type="EMBL" id="LODT01000015">
    <property type="protein sequence ID" value="KYR00418.1"/>
    <property type="molecule type" value="Genomic_DNA"/>
</dbReference>
<keyword evidence="7" id="KW-0456">Lyase</keyword>
<dbReference type="EC" id="4.3.2.2" evidence="4"/>
<dbReference type="FunCoup" id="A0A152A2F9">
    <property type="interactions" value="552"/>
</dbReference>
<evidence type="ECO:0000259" key="10">
    <source>
        <dbReference type="Pfam" id="PF00206"/>
    </source>
</evidence>
<reference evidence="12 13" key="1">
    <citation type="submission" date="2015-12" db="EMBL/GenBank/DDBJ databases">
        <title>Dictyostelia acquired genes for synthesis and detection of signals that induce cell-type specialization by lateral gene transfer from prokaryotes.</title>
        <authorList>
            <person name="Gloeckner G."/>
            <person name="Schaap P."/>
        </authorList>
    </citation>
    <scope>NUCLEOTIDE SEQUENCE [LARGE SCALE GENOMIC DNA]</scope>
    <source>
        <strain evidence="12 13">TK</strain>
    </source>
</reference>
<evidence type="ECO:0000259" key="11">
    <source>
        <dbReference type="Pfam" id="PF08328"/>
    </source>
</evidence>
<dbReference type="NCBIfam" id="NF006764">
    <property type="entry name" value="PRK09285.1"/>
    <property type="match status" value="1"/>
</dbReference>
<evidence type="ECO:0000256" key="8">
    <source>
        <dbReference type="ARBA" id="ARBA00030717"/>
    </source>
</evidence>
<dbReference type="InParanoid" id="A0A152A2F9"/>
<feature type="region of interest" description="Disordered" evidence="9">
    <location>
        <begin position="1595"/>
        <end position="1625"/>
    </location>
</feature>
<evidence type="ECO:0000313" key="12">
    <source>
        <dbReference type="EMBL" id="KYR00418.1"/>
    </source>
</evidence>
<keyword evidence="6" id="KW-0658">Purine biosynthesis</keyword>
<dbReference type="SUPFAM" id="SSF48557">
    <property type="entry name" value="L-aspartase-like"/>
    <property type="match status" value="1"/>
</dbReference>
<feature type="domain" description="Fumarate lyase N-terminal" evidence="10">
    <location>
        <begin position="17"/>
        <end position="319"/>
    </location>
</feature>
<evidence type="ECO:0000256" key="3">
    <source>
        <dbReference type="ARBA" id="ARBA00008273"/>
    </source>
</evidence>
<keyword evidence="13" id="KW-1185">Reference proteome</keyword>
<organism evidence="12 13">
    <name type="scientific">Tieghemostelium lacteum</name>
    <name type="common">Slime mold</name>
    <name type="synonym">Dictyostelium lacteum</name>
    <dbReference type="NCBI Taxonomy" id="361077"/>
    <lineage>
        <taxon>Eukaryota</taxon>
        <taxon>Amoebozoa</taxon>
        <taxon>Evosea</taxon>
        <taxon>Eumycetozoa</taxon>
        <taxon>Dictyostelia</taxon>
        <taxon>Dictyosteliales</taxon>
        <taxon>Raperosteliaceae</taxon>
        <taxon>Tieghemostelium</taxon>
    </lineage>
</organism>
<comment type="pathway">
    <text evidence="2">Purine metabolism; AMP biosynthesis via de novo pathway; AMP from IMP: step 2/2.</text>
</comment>
<dbReference type="NCBIfam" id="TIGR00928">
    <property type="entry name" value="purB"/>
    <property type="match status" value="1"/>
</dbReference>
<comment type="caution">
    <text evidence="12">The sequence shown here is derived from an EMBL/GenBank/DDBJ whole genome shotgun (WGS) entry which is preliminary data.</text>
</comment>
<dbReference type="PRINTS" id="PR00149">
    <property type="entry name" value="FUMRATELYASE"/>
</dbReference>
<dbReference type="InterPro" id="IPR024083">
    <property type="entry name" value="Fumarase/histidase_N"/>
</dbReference>
<dbReference type="OMA" id="ICFVPSM"/>
<sequence>MTTVQLNPLKAISSIDGRYWSQCSKLSEFFSEYSLIKYRVKVEVEYFIELTKTIKPLEHLNDKVQHDNLIKIYNDFTEDDANTIKTIEKTTNHDIKAVEYFLKDKFKNAPFLYTEQVSEFIHFGLTSQDINNTSIPLSIVEAVENILIPTIHESVLSPLKVLASQWRLIPMLAHTHGQPATPTTVGKEFQVFVERLESQLSQLTQIPFGCKFGGATGNLAAHLVSYPQHDWVDFSNKFVKILHPKLYRQRFTTQIEHYDNIASLLDSFKRINTILIDFCRDIWTYISMEYFGQKVVKGEIGSSTMPHKVNPIDFENAEGNMGIANALFEHLSSKLPISRLQRDLTDSTVLRTLGVPFGHTVLSMKSIQRGLSKLVLNESNIHRDLDNNWAVISEAIQTVLRREGFPKPYEALKELTRISGEKKITQNDIHTFIDTLNVSDQLKSELKQITPFNYIVFMENNQKRILDKGIERIIRFFINKQIAQFAQPVQRDEIEAKISANPSVKLYKVVLDSDKLNESLKGLPIKFGMILINELEINIPISDIFNSPIQFKINGIEIEILPVNNNNDTTTSTTIPCNIKKSTSLSEDELEEEEEEEEEEIQGESFNNRFNLNSDILSKLQQIVDHILHNSKITLLNTAIFIYSSNDKKDDNSGFLEINIHSLDFSFDKISTLISGSSIPVIPTSPDKPTTTSTPIPTSPPLNNTQDTYFSKFVKNPIYNLLSRTSDLISNPLESLKILPNIDNYQYRLQFKMNRLIVVYHNNNSINSPEVQLKSLFSTKKELDYSHCITIDTNFENLMKVSCDFTSIVMGDIDNHQIDGLQKILNSFSNTPSQPPQPPNNNNTSNSKVITPKDIEITIKIPKISYFLYFPLFFGIQLQKPNLKLHLLAESIQIKQSILYDRSSAEVFKEDSKVSLLDISMERMDIHVNSGDSGSTKYLSFCIKDKPQFKIVSKFIMNQMFNDVAGVPLEMFNGDPLDSTNKFFFRFQNEDSQSDQDKFHSIPYQDSIDPSPFTFEKSKILSTSITYCNLPDLYLSMKKSDYNCILNSIILSQENPTSTSIFLLNSKKCIIELIYDEENRMEMDNYGDSIHSFQIEGKNIKSYSCFGYPNEFLKLNSMYSFLVIDDFKTFVNYNDSQRSIDSSKTELFFSNNLFDTDIIKEDIIITNMIIDDYDDQNQINNNNINNNRKDNNNNQQPIMKIEEIKKDKDELSVDDFQVFEDYYPERTLVTINQSKPKNKEFIYTSCKKIINSSSTSQMVISDIYFIPSMYLINQFLYWINTKSDISQPESNIDSKDKNNNNISIDKDNSNQNNIIELEEFLIHFGDKKKSNNIRVSLEKLVILKIMENAGAETLQFLLSGIRISLKELSYKISDFKTIGNSYKSKDIQILFKTEKNECSKVEIVNHFYEVNATKSEFKILKQLIPEFLERLSDLLVLKPGTAQSDADTQGNLNQIKETIIELSNSFRDIEINMDDEYDPDTRPFQRNQQPQPQQSKKPVMSFVLFKIIVVDFRLKLRLKSDGPNSSENITLSTNISEIVHSTYFIDRDSPERLYDRSLVVNISKLLIKDNVSKYYKNIIGPISHLERKDIVIIGDDKNNNNNNDKDINDLDSVGSSDSSDMESDKSNGELVLSLVISSRSDNFNRTYYNSKLYLTPMFISFHQKTLDYIIQFLSEIDNNNHQPNQNNNNVKNNSNSNNNSNNNIYFDEFVILPIHFKVDYKPSLELTSKHIFQSNSHSWVFEMIPLNETSFRLPEMVYSNMSMDKLYETVSNEYLQCLLGSKNMFNLISGVAPFNLGINVGKSIIKLIKEPIRNVKNQDGNNPIVGIGRGLSQAMITITVELLTATSKITGTASKLLEFVEYPKSGQPHSSQWVDQPENFTQGSYLALNKIYDGLKKGFTSVVNPIHSNSVKSFIGSIVWIAPGLIINPALGLTRSLTVFSLGLRNSLDYTKIQKDKRKYIDKPKFPVKKLQPQQQNHFK</sequence>
<dbReference type="PANTHER" id="PTHR43411">
    <property type="entry name" value="ADENYLOSUCCINATE LYASE"/>
    <property type="match status" value="1"/>
</dbReference>
<evidence type="ECO:0000256" key="7">
    <source>
        <dbReference type="ARBA" id="ARBA00023239"/>
    </source>
</evidence>
<protein>
    <recommendedName>
        <fullName evidence="5">Adenylosuccinate lyase</fullName>
        <ecNumber evidence="4">4.3.2.2</ecNumber>
    </recommendedName>
    <alternativeName>
        <fullName evidence="8">Adenylosuccinase</fullName>
    </alternativeName>
</protein>
<dbReference type="InterPro" id="IPR047136">
    <property type="entry name" value="PurB_bact"/>
</dbReference>
<feature type="compositionally biased region" description="Basic and acidic residues" evidence="9">
    <location>
        <begin position="1595"/>
        <end position="1608"/>
    </location>
</feature>
<dbReference type="InterPro" id="IPR022761">
    <property type="entry name" value="Fumarate_lyase_N"/>
</dbReference>
<dbReference type="Proteomes" id="UP000076078">
    <property type="component" value="Unassembled WGS sequence"/>
</dbReference>
<dbReference type="GO" id="GO:0044208">
    <property type="term" value="P:'de novo' AMP biosynthetic process"/>
    <property type="evidence" value="ECO:0007669"/>
    <property type="project" value="UniProtKB-UniPathway"/>
</dbReference>
<accession>A0A152A2F9</accession>
<dbReference type="UniPathway" id="UPA00075">
    <property type="reaction ID" value="UER00336"/>
</dbReference>
<dbReference type="InterPro" id="IPR008948">
    <property type="entry name" value="L-Aspartase-like"/>
</dbReference>
<feature type="region of interest" description="Disordered" evidence="9">
    <location>
        <begin position="581"/>
        <end position="605"/>
    </location>
</feature>
<dbReference type="STRING" id="361077.A0A152A2F9"/>
<dbReference type="PROSITE" id="PS00163">
    <property type="entry name" value="FUMARATE_LYASES"/>
    <property type="match status" value="1"/>
</dbReference>
<evidence type="ECO:0000256" key="5">
    <source>
        <dbReference type="ARBA" id="ARBA00017058"/>
    </source>
</evidence>
<feature type="domain" description="Adenylosuccinate lyase PurB C-terminal" evidence="11">
    <location>
        <begin position="338"/>
        <end position="455"/>
    </location>
</feature>
<dbReference type="InterPro" id="IPR013539">
    <property type="entry name" value="PurB_C"/>
</dbReference>
<dbReference type="OrthoDB" id="406045at2759"/>
<feature type="compositionally biased region" description="Acidic residues" evidence="9">
    <location>
        <begin position="586"/>
        <end position="602"/>
    </location>
</feature>
<gene>
    <name evidence="12" type="ORF">DLAC_03172</name>
</gene>
<dbReference type="GO" id="GO:0004018">
    <property type="term" value="F:N6-(1,2-dicarboxyethyl)AMP AMP-lyase (fumarate-forming) activity"/>
    <property type="evidence" value="ECO:0007669"/>
    <property type="project" value="InterPro"/>
</dbReference>
<evidence type="ECO:0000256" key="9">
    <source>
        <dbReference type="SAM" id="MobiDB-lite"/>
    </source>
</evidence>
<evidence type="ECO:0000256" key="2">
    <source>
        <dbReference type="ARBA" id="ARBA00004734"/>
    </source>
</evidence>
<evidence type="ECO:0000256" key="1">
    <source>
        <dbReference type="ARBA" id="ARBA00004706"/>
    </source>
</evidence>
<dbReference type="Pfam" id="PF08328">
    <property type="entry name" value="ASL_C"/>
    <property type="match status" value="1"/>
</dbReference>
<evidence type="ECO:0000313" key="13">
    <source>
        <dbReference type="Proteomes" id="UP000076078"/>
    </source>
</evidence>
<dbReference type="GO" id="GO:0006189">
    <property type="term" value="P:'de novo' IMP biosynthetic process"/>
    <property type="evidence" value="ECO:0007669"/>
    <property type="project" value="UniProtKB-UniPathway"/>
</dbReference>
<dbReference type="Gene3D" id="1.10.40.30">
    <property type="entry name" value="Fumarase/aspartase (C-terminal domain)"/>
    <property type="match status" value="1"/>
</dbReference>
<dbReference type="PANTHER" id="PTHR43411:SF1">
    <property type="entry name" value="ADENYLOSUCCINATE LYASE"/>
    <property type="match status" value="1"/>
</dbReference>
<dbReference type="InterPro" id="IPR000362">
    <property type="entry name" value="Fumarate_lyase_fam"/>
</dbReference>
<comment type="similarity">
    <text evidence="3">Belongs to the lyase 1 family. Adenylosuccinate lyase subfamily.</text>
</comment>
<evidence type="ECO:0000256" key="4">
    <source>
        <dbReference type="ARBA" id="ARBA00012339"/>
    </source>
</evidence>
<dbReference type="Pfam" id="PF00206">
    <property type="entry name" value="Lyase_1"/>
    <property type="match status" value="1"/>
</dbReference>
<evidence type="ECO:0000256" key="6">
    <source>
        <dbReference type="ARBA" id="ARBA00022755"/>
    </source>
</evidence>
<feature type="region of interest" description="Disordered" evidence="9">
    <location>
        <begin position="1477"/>
        <end position="1497"/>
    </location>
</feature>
<proteinExistence type="inferred from homology"/>
<dbReference type="UniPathway" id="UPA00074">
    <property type="reaction ID" value="UER00132"/>
</dbReference>
<dbReference type="InterPro" id="IPR020557">
    <property type="entry name" value="Fumarate_lyase_CS"/>
</dbReference>
<dbReference type="InterPro" id="IPR004769">
    <property type="entry name" value="Pur_lyase"/>
</dbReference>
<comment type="pathway">
    <text evidence="1">Purine metabolism; IMP biosynthesis via de novo pathway; 5-amino-1-(5-phospho-D-ribosyl)imidazole-4-carboxamide from 5-amino-1-(5-phospho-D-ribosyl)imidazole-4-carboxylate: step 2/2.</text>
</comment>
<dbReference type="Gene3D" id="1.20.200.10">
    <property type="entry name" value="Fumarase/aspartase (Central domain)"/>
    <property type="match status" value="1"/>
</dbReference>
<feature type="region of interest" description="Disordered" evidence="9">
    <location>
        <begin position="828"/>
        <end position="848"/>
    </location>
</feature>
<name>A0A152A2F9_TIELA</name>
<dbReference type="Gene3D" id="1.10.275.10">
    <property type="entry name" value="Fumarase/aspartase (N-terminal domain)"/>
    <property type="match status" value="1"/>
</dbReference>